<sequence>MLQPAHCAATRRPPQHVQPALAVPAPDRLPKQGLRAV</sequence>
<dbReference type="EMBL" id="FMYQ01000001">
    <property type="protein sequence ID" value="SDB84642.1"/>
    <property type="molecule type" value="Genomic_DNA"/>
</dbReference>
<dbReference type="AlphaFoldDB" id="A0A1G6GRH0"/>
<reference evidence="3" key="1">
    <citation type="submission" date="2016-09" db="EMBL/GenBank/DDBJ databases">
        <authorList>
            <person name="Varghese N."/>
            <person name="Submissions S."/>
        </authorList>
    </citation>
    <scope>NUCLEOTIDE SEQUENCE [LARGE SCALE GENOMIC DNA]</scope>
    <source>
        <strain evidence="3">TNe-862</strain>
    </source>
</reference>
<dbReference type="STRING" id="416944.SAMN05421548_101242"/>
<gene>
    <name evidence="2" type="ORF">SAMN05421548_101242</name>
</gene>
<evidence type="ECO:0000256" key="1">
    <source>
        <dbReference type="SAM" id="MobiDB-lite"/>
    </source>
</evidence>
<dbReference type="Proteomes" id="UP000198908">
    <property type="component" value="Unassembled WGS sequence"/>
</dbReference>
<keyword evidence="3" id="KW-1185">Reference proteome</keyword>
<organism evidence="2 3">
    <name type="scientific">Paraburkholderia lycopersici</name>
    <dbReference type="NCBI Taxonomy" id="416944"/>
    <lineage>
        <taxon>Bacteria</taxon>
        <taxon>Pseudomonadati</taxon>
        <taxon>Pseudomonadota</taxon>
        <taxon>Betaproteobacteria</taxon>
        <taxon>Burkholderiales</taxon>
        <taxon>Burkholderiaceae</taxon>
        <taxon>Paraburkholderia</taxon>
    </lineage>
</organism>
<evidence type="ECO:0000313" key="3">
    <source>
        <dbReference type="Proteomes" id="UP000198908"/>
    </source>
</evidence>
<proteinExistence type="predicted"/>
<feature type="region of interest" description="Disordered" evidence="1">
    <location>
        <begin position="1"/>
        <end position="37"/>
    </location>
</feature>
<evidence type="ECO:0000313" key="2">
    <source>
        <dbReference type="EMBL" id="SDB84642.1"/>
    </source>
</evidence>
<protein>
    <submittedName>
        <fullName evidence="2">Uncharacterized protein</fullName>
    </submittedName>
</protein>
<accession>A0A1G6GRH0</accession>
<name>A0A1G6GRH0_9BURK</name>